<feature type="compositionally biased region" description="Basic and acidic residues" evidence="1">
    <location>
        <begin position="84"/>
        <end position="98"/>
    </location>
</feature>
<dbReference type="Proteomes" id="UP000688947">
    <property type="component" value="Unassembled WGS sequence"/>
</dbReference>
<feature type="compositionally biased region" description="Acidic residues" evidence="1">
    <location>
        <begin position="99"/>
        <end position="108"/>
    </location>
</feature>
<evidence type="ECO:0000256" key="1">
    <source>
        <dbReference type="SAM" id="MobiDB-lite"/>
    </source>
</evidence>
<feature type="region of interest" description="Disordered" evidence="1">
    <location>
        <begin position="75"/>
        <end position="166"/>
    </location>
</feature>
<reference evidence="2" key="1">
    <citation type="submission" date="2021-01" db="EMBL/GenBank/DDBJ databases">
        <title>Phytophthora aleatoria, a newly-described species from Pinus radiata is distinct from Phytophthora cactorum isolates based on comparative genomics.</title>
        <authorList>
            <person name="Mcdougal R."/>
            <person name="Panda P."/>
            <person name="Williams N."/>
            <person name="Studholme D.J."/>
        </authorList>
    </citation>
    <scope>NUCLEOTIDE SEQUENCE</scope>
    <source>
        <strain evidence="2">NZFS 3830</strain>
    </source>
</reference>
<dbReference type="VEuPathDB" id="FungiDB:PC110_g16564"/>
<protein>
    <submittedName>
        <fullName evidence="2">Uncharacterized protein</fullName>
    </submittedName>
</protein>
<dbReference type="OrthoDB" id="126166at2759"/>
<sequence>MKVIEDIAVHCGANLGFGVNKLGMALRNRFGMLAKEFKKDQCRSMRKSERERILLDVIALTNGWDENIESDNNIKQAKQRKATKSSEELMRRLAMKEASDDDSQEDVSDLPAAKSSRKRSAEPGRAKKKRTEEKRRYDADEAEKRRQYELKLEGRRKKANEEREKRMFEFIRTTLIQKNSKE</sequence>
<organism evidence="2 3">
    <name type="scientific">Phytophthora cactorum</name>
    <dbReference type="NCBI Taxonomy" id="29920"/>
    <lineage>
        <taxon>Eukaryota</taxon>
        <taxon>Sar</taxon>
        <taxon>Stramenopiles</taxon>
        <taxon>Oomycota</taxon>
        <taxon>Peronosporomycetes</taxon>
        <taxon>Peronosporales</taxon>
        <taxon>Peronosporaceae</taxon>
        <taxon>Phytophthora</taxon>
    </lineage>
</organism>
<comment type="caution">
    <text evidence="2">The sequence shown here is derived from an EMBL/GenBank/DDBJ whole genome shotgun (WGS) entry which is preliminary data.</text>
</comment>
<dbReference type="EMBL" id="JAENGZ010003172">
    <property type="protein sequence ID" value="KAG6942043.1"/>
    <property type="molecule type" value="Genomic_DNA"/>
</dbReference>
<evidence type="ECO:0000313" key="3">
    <source>
        <dbReference type="Proteomes" id="UP000688947"/>
    </source>
</evidence>
<proteinExistence type="predicted"/>
<name>A0A8T1TM80_9STRA</name>
<feature type="compositionally biased region" description="Basic and acidic residues" evidence="1">
    <location>
        <begin position="119"/>
        <end position="166"/>
    </location>
</feature>
<accession>A0A8T1TM80</accession>
<dbReference type="AlphaFoldDB" id="A0A8T1TM80"/>
<gene>
    <name evidence="2" type="ORF">JG687_00019287</name>
</gene>
<evidence type="ECO:0000313" key="2">
    <source>
        <dbReference type="EMBL" id="KAG6942043.1"/>
    </source>
</evidence>